<evidence type="ECO:0000313" key="1">
    <source>
        <dbReference type="EMBL" id="CAB5221493.1"/>
    </source>
</evidence>
<protein>
    <submittedName>
        <fullName evidence="1">Uncharacterized protein</fullName>
    </submittedName>
</protein>
<name>A0A6J7X2I4_9CAUD</name>
<dbReference type="EMBL" id="LR798287">
    <property type="protein sequence ID" value="CAB5221493.1"/>
    <property type="molecule type" value="Genomic_DNA"/>
</dbReference>
<sequence>MPKISELDTLASVTEDDYIIVVNDPGGAPSTNKMTVANFADTVAQFVPYATNITSGTIIVGENLSVNATGFLNNDIANLPTQGQSEGYIVTWDGVTNSAIWQTFSAVYNYRLVNQPVYNVAEHDNIIFADPNSVSSDIVIVLPDDASTPPSSLGKSYTIKNINPGDGYKVTVTTQSGIDNNSNYIEHPVTGNFVVSYDVINKGDAQEFIYDGSLWRHMGGQTLPVFYTSKDTYAQVVVKNASSANGASTDLVLYNDAGDENAGTGPFIDIGIDSSTYDQAAYSLYKPNDSYVFNSGGDLLLGAGDAFTNVVIHAGGVQNTTPQWTFGYDGVLTLPPSGKIAFNTTPDQYIKGDMGFRIHSSDGIQTTVDREYNNGYSYMGQNLDSWEVFPEDDHSGSYPAWSWIKAELPNANTPKVFIENKRGDTGVEHRWTFDNNGVLNLPANGHIKGSVLISNTNNIYDELFRPLLNPNALDINADGGTTSTVFGPSDIVFDGGAGETVFGMYEAALDGGVSFNNRHSASLIDGGGANQL</sequence>
<accession>A0A6J7X2I4</accession>
<gene>
    <name evidence="1" type="ORF">UFOVP245_169</name>
</gene>
<organism evidence="1">
    <name type="scientific">uncultured Caudovirales phage</name>
    <dbReference type="NCBI Taxonomy" id="2100421"/>
    <lineage>
        <taxon>Viruses</taxon>
        <taxon>Duplodnaviria</taxon>
        <taxon>Heunggongvirae</taxon>
        <taxon>Uroviricota</taxon>
        <taxon>Caudoviricetes</taxon>
        <taxon>Peduoviridae</taxon>
        <taxon>Maltschvirus</taxon>
        <taxon>Maltschvirus maltsch</taxon>
    </lineage>
</organism>
<reference evidence="1" key="1">
    <citation type="submission" date="2020-05" db="EMBL/GenBank/DDBJ databases">
        <authorList>
            <person name="Chiriac C."/>
            <person name="Salcher M."/>
            <person name="Ghai R."/>
            <person name="Kavagutti S V."/>
        </authorList>
    </citation>
    <scope>NUCLEOTIDE SEQUENCE</scope>
</reference>
<proteinExistence type="predicted"/>